<dbReference type="SUPFAM" id="SSF51182">
    <property type="entry name" value="RmlC-like cupins"/>
    <property type="match status" value="1"/>
</dbReference>
<dbReference type="CDD" id="cd02230">
    <property type="entry name" value="cupin_HP0902-like"/>
    <property type="match status" value="1"/>
</dbReference>
<evidence type="ECO:0000313" key="2">
    <source>
        <dbReference type="EMBL" id="NEX61358.1"/>
    </source>
</evidence>
<proteinExistence type="predicted"/>
<reference evidence="2 3" key="1">
    <citation type="submission" date="2020-02" db="EMBL/GenBank/DDBJ databases">
        <authorList>
            <person name="Kim M.K."/>
        </authorList>
    </citation>
    <scope>NUCLEOTIDE SEQUENCE [LARGE SCALE GENOMIC DNA]</scope>
    <source>
        <strain evidence="2 3">17J57-3</strain>
    </source>
</reference>
<dbReference type="RefSeq" id="WP_163962463.1">
    <property type="nucleotide sequence ID" value="NZ_JAAIVB010000035.1"/>
</dbReference>
<dbReference type="Pfam" id="PF07883">
    <property type="entry name" value="Cupin_2"/>
    <property type="match status" value="1"/>
</dbReference>
<dbReference type="PANTHER" id="PTHR37694">
    <property type="entry name" value="SLR8022 PROTEIN"/>
    <property type="match status" value="1"/>
</dbReference>
<dbReference type="AlphaFoldDB" id="A0A6B3SLJ7"/>
<accession>A0A6B3SLJ7</accession>
<dbReference type="InterPro" id="IPR013096">
    <property type="entry name" value="Cupin_2"/>
</dbReference>
<evidence type="ECO:0000259" key="1">
    <source>
        <dbReference type="Pfam" id="PF07883"/>
    </source>
</evidence>
<name>A0A6B3SLJ7_9BURK</name>
<feature type="domain" description="Cupin type-2" evidence="1">
    <location>
        <begin position="39"/>
        <end position="104"/>
    </location>
</feature>
<dbReference type="InterPro" id="IPR014710">
    <property type="entry name" value="RmlC-like_jellyroll"/>
</dbReference>
<comment type="caution">
    <text evidence="2">The sequence shown here is derived from an EMBL/GenBank/DDBJ whole genome shotgun (WGS) entry which is preliminary data.</text>
</comment>
<dbReference type="PANTHER" id="PTHR37694:SF1">
    <property type="entry name" value="SLR8022 PROTEIN"/>
    <property type="match status" value="1"/>
</dbReference>
<dbReference type="Proteomes" id="UP000482155">
    <property type="component" value="Unassembled WGS sequence"/>
</dbReference>
<gene>
    <name evidence="2" type="ORF">G3574_09730</name>
</gene>
<dbReference type="InterPro" id="IPR011051">
    <property type="entry name" value="RmlC_Cupin_sf"/>
</dbReference>
<dbReference type="EMBL" id="JAAIVB010000035">
    <property type="protein sequence ID" value="NEX61358.1"/>
    <property type="molecule type" value="Genomic_DNA"/>
</dbReference>
<evidence type="ECO:0000313" key="3">
    <source>
        <dbReference type="Proteomes" id="UP000482155"/>
    </source>
</evidence>
<protein>
    <recommendedName>
        <fullName evidence="1">Cupin type-2 domain-containing protein</fullName>
    </recommendedName>
</protein>
<keyword evidence="3" id="KW-1185">Reference proteome</keyword>
<organism evidence="2 3">
    <name type="scientific">Noviherbaspirillum galbum</name>
    <dbReference type="NCBI Taxonomy" id="2709383"/>
    <lineage>
        <taxon>Bacteria</taxon>
        <taxon>Pseudomonadati</taxon>
        <taxon>Pseudomonadota</taxon>
        <taxon>Betaproteobacteria</taxon>
        <taxon>Burkholderiales</taxon>
        <taxon>Oxalobacteraceae</taxon>
        <taxon>Noviherbaspirillum</taxon>
    </lineage>
</organism>
<sequence>MSLHHAESGEVIDIQPLGDKLPWAESVALVRTAEFEVMRMVLQQGKAVPEHRVPGDLSMQCLEGSVEVQAGGNHLTLGEGQLVFLKGNTPYALRALDHASLLVTMVRKPKDSDE</sequence>
<dbReference type="Gene3D" id="2.60.120.10">
    <property type="entry name" value="Jelly Rolls"/>
    <property type="match status" value="1"/>
</dbReference>